<reference evidence="2" key="1">
    <citation type="submission" date="2021-01" db="EMBL/GenBank/DDBJ databases">
        <title>Whole genome shotgun sequence of Sphaerisporangium rufum NBRC 109079.</title>
        <authorList>
            <person name="Komaki H."/>
            <person name="Tamura T."/>
        </authorList>
    </citation>
    <scope>NUCLEOTIDE SEQUENCE</scope>
    <source>
        <strain evidence="2">NBRC 109079</strain>
    </source>
</reference>
<proteinExistence type="predicted"/>
<dbReference type="EMBL" id="BOOU01000068">
    <property type="protein sequence ID" value="GII80160.1"/>
    <property type="molecule type" value="Genomic_DNA"/>
</dbReference>
<gene>
    <name evidence="2" type="ORF">Sru01_51420</name>
</gene>
<evidence type="ECO:0000313" key="2">
    <source>
        <dbReference type="EMBL" id="GII80160.1"/>
    </source>
</evidence>
<accession>A0A919V7A1</accession>
<dbReference type="Gene3D" id="3.40.50.1820">
    <property type="entry name" value="alpha/beta hydrolase"/>
    <property type="match status" value="1"/>
</dbReference>
<dbReference type="GO" id="GO:0016787">
    <property type="term" value="F:hydrolase activity"/>
    <property type="evidence" value="ECO:0007669"/>
    <property type="project" value="UniProtKB-KW"/>
</dbReference>
<dbReference type="Proteomes" id="UP000655287">
    <property type="component" value="Unassembled WGS sequence"/>
</dbReference>
<comment type="caution">
    <text evidence="2">The sequence shown here is derived from an EMBL/GenBank/DDBJ whole genome shotgun (WGS) entry which is preliminary data.</text>
</comment>
<keyword evidence="3" id="KW-1185">Reference proteome</keyword>
<sequence length="261" mass="26911">MSTTTSLDGTIIDYDRYGDGPAVIFIGGATQYRGVDQNTGRAARALAAEGFTTVDYDRRGRGRSGDTEPWALAREVEDVAALIKAVGGTATLYSSSSGATVALAAADAGVGVTALALYEPPLFAGADHAGHLAELRSLLAGGRDDAAMRYNLTQVIGLPPEAVDGMAQAPGWADLVAVSPTLIYDLASVHEINIDPDWAGRWSSITVPAIVYSGDQTFPGMPEAADAVAAALPNATRRVLAGQTHGPTPEAIVAALVDFLS</sequence>
<feature type="domain" description="AB hydrolase-1" evidence="1">
    <location>
        <begin position="44"/>
        <end position="253"/>
    </location>
</feature>
<evidence type="ECO:0000313" key="3">
    <source>
        <dbReference type="Proteomes" id="UP000655287"/>
    </source>
</evidence>
<dbReference type="SUPFAM" id="SSF53474">
    <property type="entry name" value="alpha/beta-Hydrolases"/>
    <property type="match status" value="1"/>
</dbReference>
<dbReference type="InterPro" id="IPR000073">
    <property type="entry name" value="AB_hydrolase_1"/>
</dbReference>
<organism evidence="2 3">
    <name type="scientific">Sphaerisporangium rufum</name>
    <dbReference type="NCBI Taxonomy" id="1381558"/>
    <lineage>
        <taxon>Bacteria</taxon>
        <taxon>Bacillati</taxon>
        <taxon>Actinomycetota</taxon>
        <taxon>Actinomycetes</taxon>
        <taxon>Streptosporangiales</taxon>
        <taxon>Streptosporangiaceae</taxon>
        <taxon>Sphaerisporangium</taxon>
    </lineage>
</organism>
<protein>
    <submittedName>
        <fullName evidence="2">Alpha/beta hydrolase</fullName>
    </submittedName>
</protein>
<dbReference type="Pfam" id="PF12697">
    <property type="entry name" value="Abhydrolase_6"/>
    <property type="match status" value="1"/>
</dbReference>
<dbReference type="InterPro" id="IPR029058">
    <property type="entry name" value="AB_hydrolase_fold"/>
</dbReference>
<evidence type="ECO:0000259" key="1">
    <source>
        <dbReference type="Pfam" id="PF12697"/>
    </source>
</evidence>
<keyword evidence="2" id="KW-0378">Hydrolase</keyword>
<dbReference type="RefSeq" id="WP_203990485.1">
    <property type="nucleotide sequence ID" value="NZ_BOOU01000068.1"/>
</dbReference>
<name>A0A919V7A1_9ACTN</name>
<dbReference type="AlphaFoldDB" id="A0A919V7A1"/>